<dbReference type="InterPro" id="IPR043128">
    <property type="entry name" value="Rev_trsase/Diguanyl_cyclase"/>
</dbReference>
<dbReference type="Gene3D" id="3.30.70.270">
    <property type="match status" value="1"/>
</dbReference>
<dbReference type="SMART" id="SM00267">
    <property type="entry name" value="GGDEF"/>
    <property type="match status" value="1"/>
</dbReference>
<dbReference type="Proteomes" id="UP000245790">
    <property type="component" value="Unassembled WGS sequence"/>
</dbReference>
<sequence>MMSVIFRSLCVLLFSITVSAKHQPSHSTPYFKQLSQEQGLNSRWVKTLAQDPYGFIWVGSANGLQRYDSYRVIDIKGPDNIFEGSLVSDLFLDSSNRLWVANEKSAYSIDPGTLNIKEQLFEGDQFSQTTSHPVLQIKQDSNDTLWFARWDGIYYLEQGTQVAKAFKTPLTEIDFNNEGILSVAAFQQQIFIGTTRGLYVTDKKQQRLKKVRFAELNHPALNDAAVRDIAVIQQHIWIATEQGLFQLSIDALIDNQITRTPVLVPAISYSFRQFNNETWVATADGVYKINHSTQHLSKVFNLNNGNFVSQNNAVYSLLFDQQGYLWMGTSGNGVFQWDPQSLSVTSYLRNQQDSSRYGQFSNIWSIYADENNTWVGTENGLFKFNRDFELINEYQITPEDWHHTERAVYKIVDVDYQLWLATYHGIRVFDSVSQKTAELPDKHKALKQLIKQRSYTALHKDNNNNLWIGHSDGVSVYSLETKKFLNDFTNTADQPFDKTVFFIQQDSFDDIWLASNKGLYRANTKDFTLKKIFQQTFKPDDPFLTASAIHRENQHELWVAYSGAGLYKLRVKDEGSEVIKHYSSKNGLPDSTLYSLYKHQGNFWIASHQGIIKFNTENNSFTQLTAFNGIAEEEFNQGAHTQLPSGELIFGSVNGLFKIQPKNIFRESKSAYPVTISQIQLIEPFQTHDYFIPSVETLTLDRSAIGFNVFITDQNYFSTKKTNFYYWIEGKTKRDPIATTQNMITLAGLPYGDHVLHIGVSGKPETANLSLPFTIAPPLWLTDAALVAYVLVLLLMTGLSLSFYFKYKQRKQQYTASYQANKKRLQLALTSSNSGLWDWSKFKHDEVYKRADYLDNFTAMSLSDHISKIHPDDKNLFIEKWSAFVQRKSNSFDCVYRLNHQGNFIWVHDLGEMTDVKKEVALHAMGTYTDITQSKNYQDSSNLYEQTFQNTNDAVAIIDQHLKIVSTNPTLLTLTGYKEKDLLNNSIEFLQTAQQPVDFFSQIISIIDEDEHWSGESWLRSQKTSNLPTYLKVGRTTSKDRRLYYFIWNDISALKQTGHKLKQLINYDALTQLPNRKLLIERIDHAIDKANHLKHSLAIILLDLDHFKSINDSLGHRSGDELLIEVSSRLKHCLHRDDTLARINGDEFVILLEKIAHEEQIDFLCQRLLEIMKQPFKLQNHTVIMTPSMGISQYPDNSRNTQQLLKHADMAMYHAKRNGRNTFNYFSEEMTLLADEQHTLEQELRAAVKSNELYPVFHPRYECKSKKVIGVEVLLRWRKSSGQHVEPDKFIPVAEKLNLILPITDKLLTDVCYLVEQHEEELQHLQFSINLSANHFLNYDLVGVIKNRLREHDINYSNIELEVTESTLMQNKSNSAQLLSELKDLGLKIAIDNFGSGYSSLNHFKDFDIDRLKIDRSFIRGIGIDGNTEAIIKTIIQLSKTIGVEVVAEGVENSEQLKFLEANNCSYFQGHLLSKPLNQNQLLKLIGNDNSSLNH</sequence>
<dbReference type="InterPro" id="IPR035919">
    <property type="entry name" value="EAL_sf"/>
</dbReference>
<dbReference type="SUPFAM" id="SSF141868">
    <property type="entry name" value="EAL domain-like"/>
    <property type="match status" value="1"/>
</dbReference>
<dbReference type="PANTHER" id="PTHR44757">
    <property type="entry name" value="DIGUANYLATE CYCLASE DGCP"/>
    <property type="match status" value="1"/>
</dbReference>
<evidence type="ECO:0000259" key="5">
    <source>
        <dbReference type="PROSITE" id="PS50887"/>
    </source>
</evidence>
<dbReference type="InterPro" id="IPR029787">
    <property type="entry name" value="Nucleotide_cyclase"/>
</dbReference>
<dbReference type="Gene3D" id="3.20.20.450">
    <property type="entry name" value="EAL domain"/>
    <property type="match status" value="1"/>
</dbReference>
<keyword evidence="7" id="KW-1185">Reference proteome</keyword>
<dbReference type="SUPFAM" id="SSF50998">
    <property type="entry name" value="Quinoprotein alcohol dehydrogenase-like"/>
    <property type="match status" value="1"/>
</dbReference>
<dbReference type="Pfam" id="PF00563">
    <property type="entry name" value="EAL"/>
    <property type="match status" value="1"/>
</dbReference>
<dbReference type="PROSITE" id="PS50887">
    <property type="entry name" value="GGDEF"/>
    <property type="match status" value="1"/>
</dbReference>
<feature type="domain" description="GGDEF" evidence="5">
    <location>
        <begin position="1095"/>
        <end position="1228"/>
    </location>
</feature>
<gene>
    <name evidence="6" type="ORF">C8D97_10935</name>
</gene>
<dbReference type="Gene3D" id="2.130.10.10">
    <property type="entry name" value="YVTN repeat-like/Quinoprotein amine dehydrogenase"/>
    <property type="match status" value="2"/>
</dbReference>
<organism evidence="6 7">
    <name type="scientific">Pleionea mediterranea</name>
    <dbReference type="NCBI Taxonomy" id="523701"/>
    <lineage>
        <taxon>Bacteria</taxon>
        <taxon>Pseudomonadati</taxon>
        <taxon>Pseudomonadota</taxon>
        <taxon>Gammaproteobacteria</taxon>
        <taxon>Oceanospirillales</taxon>
        <taxon>Pleioneaceae</taxon>
        <taxon>Pleionea</taxon>
    </lineage>
</organism>
<dbReference type="InterPro" id="IPR001633">
    <property type="entry name" value="EAL_dom"/>
</dbReference>
<feature type="signal peptide" evidence="2">
    <location>
        <begin position="1"/>
        <end position="20"/>
    </location>
</feature>
<dbReference type="NCBIfam" id="TIGR00229">
    <property type="entry name" value="sensory_box"/>
    <property type="match status" value="1"/>
</dbReference>
<dbReference type="Gene3D" id="2.60.40.10">
    <property type="entry name" value="Immunoglobulins"/>
    <property type="match status" value="1"/>
</dbReference>
<keyword evidence="2" id="KW-0732">Signal</keyword>
<feature type="chain" id="PRO_5016297135" evidence="2">
    <location>
        <begin position="21"/>
        <end position="1495"/>
    </location>
</feature>
<dbReference type="PANTHER" id="PTHR44757:SF2">
    <property type="entry name" value="BIOFILM ARCHITECTURE MAINTENANCE PROTEIN MBAA"/>
    <property type="match status" value="1"/>
</dbReference>
<dbReference type="InterPro" id="IPR052155">
    <property type="entry name" value="Biofilm_reg_signaling"/>
</dbReference>
<dbReference type="NCBIfam" id="TIGR00254">
    <property type="entry name" value="GGDEF"/>
    <property type="match status" value="1"/>
</dbReference>
<evidence type="ECO:0000313" key="6">
    <source>
        <dbReference type="EMBL" id="PWK48485.1"/>
    </source>
</evidence>
<dbReference type="CDD" id="cd01949">
    <property type="entry name" value="GGDEF"/>
    <property type="match status" value="1"/>
</dbReference>
<dbReference type="Pfam" id="PF00990">
    <property type="entry name" value="GGDEF"/>
    <property type="match status" value="1"/>
</dbReference>
<evidence type="ECO:0000256" key="2">
    <source>
        <dbReference type="SAM" id="SignalP"/>
    </source>
</evidence>
<dbReference type="SUPFAM" id="SSF55785">
    <property type="entry name" value="PYP-like sensor domain (PAS domain)"/>
    <property type="match status" value="1"/>
</dbReference>
<evidence type="ECO:0000259" key="4">
    <source>
        <dbReference type="PROSITE" id="PS50883"/>
    </source>
</evidence>
<dbReference type="PROSITE" id="PS50112">
    <property type="entry name" value="PAS"/>
    <property type="match status" value="1"/>
</dbReference>
<dbReference type="CDD" id="cd01948">
    <property type="entry name" value="EAL"/>
    <property type="match status" value="1"/>
</dbReference>
<feature type="domain" description="PAS" evidence="3">
    <location>
        <begin position="940"/>
        <end position="991"/>
    </location>
</feature>
<evidence type="ECO:0000313" key="7">
    <source>
        <dbReference type="Proteomes" id="UP000245790"/>
    </source>
</evidence>
<evidence type="ECO:0000259" key="3">
    <source>
        <dbReference type="PROSITE" id="PS50112"/>
    </source>
</evidence>
<feature type="domain" description="EAL" evidence="4">
    <location>
        <begin position="1237"/>
        <end position="1490"/>
    </location>
</feature>
<dbReference type="SMART" id="SM00052">
    <property type="entry name" value="EAL"/>
    <property type="match status" value="1"/>
</dbReference>
<dbReference type="EMBL" id="QGGU01000009">
    <property type="protein sequence ID" value="PWK48485.1"/>
    <property type="molecule type" value="Genomic_DNA"/>
</dbReference>
<dbReference type="RefSeq" id="WP_109764160.1">
    <property type="nucleotide sequence ID" value="NZ_QGGU01000009.1"/>
</dbReference>
<dbReference type="Gene3D" id="3.30.450.20">
    <property type="entry name" value="PAS domain"/>
    <property type="match status" value="2"/>
</dbReference>
<dbReference type="InterPro" id="IPR011110">
    <property type="entry name" value="Reg_prop"/>
</dbReference>
<dbReference type="PROSITE" id="PS50883">
    <property type="entry name" value="EAL"/>
    <property type="match status" value="1"/>
</dbReference>
<name>A0A316FK19_9GAMM</name>
<protein>
    <submittedName>
        <fullName evidence="6">PAS domain S-box-containing protein/diguanylate cyclase (GGDEF)-like protein</fullName>
    </submittedName>
</protein>
<dbReference type="InterPro" id="IPR013783">
    <property type="entry name" value="Ig-like_fold"/>
</dbReference>
<comment type="caution">
    <text evidence="6">The sequence shown here is derived from an EMBL/GenBank/DDBJ whole genome shotgun (WGS) entry which is preliminary data.</text>
</comment>
<dbReference type="GO" id="GO:0003824">
    <property type="term" value="F:catalytic activity"/>
    <property type="evidence" value="ECO:0007669"/>
    <property type="project" value="UniProtKB-ARBA"/>
</dbReference>
<dbReference type="FunFam" id="3.30.70.270:FF:000001">
    <property type="entry name" value="Diguanylate cyclase domain protein"/>
    <property type="match status" value="1"/>
</dbReference>
<dbReference type="Pfam" id="PF13426">
    <property type="entry name" value="PAS_9"/>
    <property type="match status" value="1"/>
</dbReference>
<dbReference type="SUPFAM" id="SSF63829">
    <property type="entry name" value="Calcium-dependent phosphotriesterase"/>
    <property type="match status" value="1"/>
</dbReference>
<dbReference type="OrthoDB" id="176203at2"/>
<comment type="cofactor">
    <cofactor evidence="1">
        <name>Mg(2+)</name>
        <dbReference type="ChEBI" id="CHEBI:18420"/>
    </cofactor>
</comment>
<dbReference type="SMART" id="SM00091">
    <property type="entry name" value="PAS"/>
    <property type="match status" value="1"/>
</dbReference>
<dbReference type="InterPro" id="IPR015943">
    <property type="entry name" value="WD40/YVTN_repeat-like_dom_sf"/>
</dbReference>
<evidence type="ECO:0000256" key="1">
    <source>
        <dbReference type="ARBA" id="ARBA00001946"/>
    </source>
</evidence>
<dbReference type="CDD" id="cd00130">
    <property type="entry name" value="PAS"/>
    <property type="match status" value="1"/>
</dbReference>
<reference evidence="6 7" key="1">
    <citation type="submission" date="2018-05" db="EMBL/GenBank/DDBJ databases">
        <title>Genomic Encyclopedia of Type Strains, Phase IV (KMG-IV): sequencing the most valuable type-strain genomes for metagenomic binning, comparative biology and taxonomic classification.</title>
        <authorList>
            <person name="Goeker M."/>
        </authorList>
    </citation>
    <scope>NUCLEOTIDE SEQUENCE [LARGE SCALE GENOMIC DNA]</scope>
    <source>
        <strain evidence="6 7">DSM 25350</strain>
    </source>
</reference>
<dbReference type="InterPro" id="IPR035965">
    <property type="entry name" value="PAS-like_dom_sf"/>
</dbReference>
<proteinExistence type="predicted"/>
<dbReference type="InterPro" id="IPR000014">
    <property type="entry name" value="PAS"/>
</dbReference>
<dbReference type="SUPFAM" id="SSF55073">
    <property type="entry name" value="Nucleotide cyclase"/>
    <property type="match status" value="1"/>
</dbReference>
<dbReference type="Pfam" id="PF07494">
    <property type="entry name" value="Reg_prop"/>
    <property type="match status" value="1"/>
</dbReference>
<accession>A0A316FK19</accession>
<dbReference type="InterPro" id="IPR000160">
    <property type="entry name" value="GGDEF_dom"/>
</dbReference>
<dbReference type="InterPro" id="IPR011047">
    <property type="entry name" value="Quinoprotein_ADH-like_sf"/>
</dbReference>